<reference evidence="1 2" key="1">
    <citation type="submission" date="2024-02" db="EMBL/GenBank/DDBJ databases">
        <title>Discinaceae phylogenomics.</title>
        <authorList>
            <person name="Dirks A.C."/>
            <person name="James T.Y."/>
        </authorList>
    </citation>
    <scope>NUCLEOTIDE SEQUENCE [LARGE SCALE GENOMIC DNA]</scope>
    <source>
        <strain evidence="1 2">ACD0624</strain>
    </source>
</reference>
<name>A0ABR3GKK8_9PEZI</name>
<comment type="caution">
    <text evidence="1">The sequence shown here is derived from an EMBL/GenBank/DDBJ whole genome shotgun (WGS) entry which is preliminary data.</text>
</comment>
<evidence type="ECO:0000313" key="1">
    <source>
        <dbReference type="EMBL" id="KAL0636459.1"/>
    </source>
</evidence>
<keyword evidence="2" id="KW-1185">Reference proteome</keyword>
<accession>A0ABR3GKK8</accession>
<sequence length="323" mass="37641">MPPHNFHAFHSYATEYLHGPMGSFCPLCLLKPSHSPYSPPGTDRTRFQLEEVELLPIATSSGTILDKKILYELYPSDPRIRFTDDAIIPFYRTTIVHNLPLNGSVTQRINNLKSSLRGKFVFDYIWCPKTGENKPRESAFIVCYNAKMATRVLEYILQIRDYGRELTAEIHAPDPYGPLARRKRIEDWSHVMVWVQLVGDELRLIVGLRELELARHDRVSSWLLSVDDSWTTTVSENGDVMLWLTSPGSKWAQEWHGDLERVPEIQRIDSVTDVIAFEIRKRMIYGRHTVGLKLVFKQDNHRKTFERWLDRRVEETSPHLEVR</sequence>
<protein>
    <submittedName>
        <fullName evidence="1">Uncharacterized protein</fullName>
    </submittedName>
</protein>
<dbReference type="Proteomes" id="UP001447188">
    <property type="component" value="Unassembled WGS sequence"/>
</dbReference>
<organism evidence="1 2">
    <name type="scientific">Discina gigas</name>
    <dbReference type="NCBI Taxonomy" id="1032678"/>
    <lineage>
        <taxon>Eukaryota</taxon>
        <taxon>Fungi</taxon>
        <taxon>Dikarya</taxon>
        <taxon>Ascomycota</taxon>
        <taxon>Pezizomycotina</taxon>
        <taxon>Pezizomycetes</taxon>
        <taxon>Pezizales</taxon>
        <taxon>Discinaceae</taxon>
        <taxon>Discina</taxon>
    </lineage>
</organism>
<gene>
    <name evidence="1" type="ORF">Q9L58_004608</name>
</gene>
<dbReference type="EMBL" id="JBBBZM010000050">
    <property type="protein sequence ID" value="KAL0636459.1"/>
    <property type="molecule type" value="Genomic_DNA"/>
</dbReference>
<evidence type="ECO:0000313" key="2">
    <source>
        <dbReference type="Proteomes" id="UP001447188"/>
    </source>
</evidence>
<proteinExistence type="predicted"/>